<dbReference type="EMBL" id="SKCS01001316">
    <property type="protein sequence ID" value="TNN04607.1"/>
    <property type="molecule type" value="Genomic_DNA"/>
</dbReference>
<dbReference type="AlphaFoldDB" id="A0A4Z2CK09"/>
<proteinExistence type="predicted"/>
<dbReference type="Proteomes" id="UP000311919">
    <property type="component" value="Unassembled WGS sequence"/>
</dbReference>
<evidence type="ECO:0000313" key="1">
    <source>
        <dbReference type="EMBL" id="TNN04607.1"/>
    </source>
</evidence>
<organism evidence="1 2">
    <name type="scientific">Schistosoma japonicum</name>
    <name type="common">Blood fluke</name>
    <dbReference type="NCBI Taxonomy" id="6182"/>
    <lineage>
        <taxon>Eukaryota</taxon>
        <taxon>Metazoa</taxon>
        <taxon>Spiralia</taxon>
        <taxon>Lophotrochozoa</taxon>
        <taxon>Platyhelminthes</taxon>
        <taxon>Trematoda</taxon>
        <taxon>Digenea</taxon>
        <taxon>Strigeidida</taxon>
        <taxon>Schistosomatoidea</taxon>
        <taxon>Schistosomatidae</taxon>
        <taxon>Schistosoma</taxon>
    </lineage>
</organism>
<comment type="caution">
    <text evidence="1">The sequence shown here is derived from an EMBL/GenBank/DDBJ whole genome shotgun (WGS) entry which is preliminary data.</text>
</comment>
<protein>
    <submittedName>
        <fullName evidence="1">Uncharacterized protein</fullName>
    </submittedName>
</protein>
<evidence type="ECO:0000313" key="2">
    <source>
        <dbReference type="Proteomes" id="UP000311919"/>
    </source>
</evidence>
<sequence length="82" mass="9073">MTWCCRCAYWLLSSPRSCVTPSGTMRASPQGGHFSGQIPAQILWGLYLKCKVSSAVGLAFHLWRQPTATKSMLLWSLLGLLD</sequence>
<keyword evidence="2" id="KW-1185">Reference proteome</keyword>
<gene>
    <name evidence="1" type="ORF">EWB00_001024</name>
</gene>
<name>A0A4Z2CK09_SCHJA</name>
<reference evidence="1 2" key="1">
    <citation type="submission" date="2019-03" db="EMBL/GenBank/DDBJ databases">
        <title>An improved genome assembly of the fluke Schistosoma japonicum.</title>
        <authorList>
            <person name="Hu W."/>
            <person name="Luo F."/>
            <person name="Yin M."/>
            <person name="Mo X."/>
            <person name="Sun C."/>
            <person name="Wu Q."/>
            <person name="Zhu B."/>
            <person name="Xiang M."/>
            <person name="Wang J."/>
            <person name="Wang Y."/>
            <person name="Zhang T."/>
            <person name="Xu B."/>
            <person name="Zheng H."/>
            <person name="Feng Z."/>
        </authorList>
    </citation>
    <scope>NUCLEOTIDE SEQUENCE [LARGE SCALE GENOMIC DNA]</scope>
    <source>
        <strain evidence="1">HuSjv2</strain>
        <tissue evidence="1">Worms</tissue>
    </source>
</reference>
<accession>A0A4Z2CK09</accession>